<proteinExistence type="predicted"/>
<reference evidence="1 2" key="1">
    <citation type="submission" date="2024-09" db="EMBL/GenBank/DDBJ databases">
        <title>Chromosome-scale assembly of Riccia fluitans.</title>
        <authorList>
            <person name="Paukszto L."/>
            <person name="Sawicki J."/>
            <person name="Karawczyk K."/>
            <person name="Piernik-Szablinska J."/>
            <person name="Szczecinska M."/>
            <person name="Mazdziarz M."/>
        </authorList>
    </citation>
    <scope>NUCLEOTIDE SEQUENCE [LARGE SCALE GENOMIC DNA]</scope>
    <source>
        <strain evidence="1">Rf_01</strain>
        <tissue evidence="1">Aerial parts of the thallus</tissue>
    </source>
</reference>
<sequence length="149" mass="17129">MSTVERNLNAELDRRMLAPSLHCGNKIFPSETGPRNEVLKVIDVFETKRSRRRKLRSYQSGRANNDLCDADCSTKLRSSAKKRRSSVLIESQSGKRRINRGYVTEEETGCDRLDRLRESHLVISRRTGTDGSMELRRILIRRRTAGVHS</sequence>
<evidence type="ECO:0000313" key="2">
    <source>
        <dbReference type="Proteomes" id="UP001605036"/>
    </source>
</evidence>
<dbReference type="Proteomes" id="UP001605036">
    <property type="component" value="Unassembled WGS sequence"/>
</dbReference>
<evidence type="ECO:0000313" key="1">
    <source>
        <dbReference type="EMBL" id="KAL2645118.1"/>
    </source>
</evidence>
<organism evidence="1 2">
    <name type="scientific">Riccia fluitans</name>
    <dbReference type="NCBI Taxonomy" id="41844"/>
    <lineage>
        <taxon>Eukaryota</taxon>
        <taxon>Viridiplantae</taxon>
        <taxon>Streptophyta</taxon>
        <taxon>Embryophyta</taxon>
        <taxon>Marchantiophyta</taxon>
        <taxon>Marchantiopsida</taxon>
        <taxon>Marchantiidae</taxon>
        <taxon>Marchantiales</taxon>
        <taxon>Ricciaceae</taxon>
        <taxon>Riccia</taxon>
    </lineage>
</organism>
<name>A0ABD1ZBC6_9MARC</name>
<accession>A0ABD1ZBC6</accession>
<keyword evidence="2" id="KW-1185">Reference proteome</keyword>
<comment type="caution">
    <text evidence="1">The sequence shown here is derived from an EMBL/GenBank/DDBJ whole genome shotgun (WGS) entry which is preliminary data.</text>
</comment>
<dbReference type="EMBL" id="JBHFFA010000002">
    <property type="protein sequence ID" value="KAL2645118.1"/>
    <property type="molecule type" value="Genomic_DNA"/>
</dbReference>
<dbReference type="AlphaFoldDB" id="A0ABD1ZBC6"/>
<gene>
    <name evidence="1" type="ORF">R1flu_012705</name>
</gene>
<protein>
    <submittedName>
        <fullName evidence="1">Uncharacterized protein</fullName>
    </submittedName>
</protein>